<dbReference type="Pfam" id="PF00486">
    <property type="entry name" value="Trans_reg_C"/>
    <property type="match status" value="1"/>
</dbReference>
<proteinExistence type="predicted"/>
<evidence type="ECO:0000256" key="9">
    <source>
        <dbReference type="PROSITE-ProRule" id="PRU01091"/>
    </source>
</evidence>
<dbReference type="PANTHER" id="PTHR48111">
    <property type="entry name" value="REGULATOR OF RPOS"/>
    <property type="match status" value="1"/>
</dbReference>
<dbReference type="InterPro" id="IPR001789">
    <property type="entry name" value="Sig_transdc_resp-reg_receiver"/>
</dbReference>
<dbReference type="CDD" id="cd19937">
    <property type="entry name" value="REC_OmpR_BsPhoP-like"/>
    <property type="match status" value="1"/>
</dbReference>
<evidence type="ECO:0000256" key="4">
    <source>
        <dbReference type="ARBA" id="ARBA00023015"/>
    </source>
</evidence>
<evidence type="ECO:0000256" key="1">
    <source>
        <dbReference type="ARBA" id="ARBA00018672"/>
    </source>
</evidence>
<dbReference type="Proteomes" id="UP000009226">
    <property type="component" value="Chromosome"/>
</dbReference>
<dbReference type="InterPro" id="IPR011006">
    <property type="entry name" value="CheY-like_superfamily"/>
</dbReference>
<keyword evidence="6" id="KW-0804">Transcription</keyword>
<dbReference type="EMBL" id="CP002736">
    <property type="protein sequence ID" value="AEF95141.1"/>
    <property type="molecule type" value="Genomic_DNA"/>
</dbReference>
<dbReference type="PANTHER" id="PTHR48111:SF40">
    <property type="entry name" value="PHOSPHATE REGULON TRANSCRIPTIONAL REGULATORY PROTEIN PHOB"/>
    <property type="match status" value="1"/>
</dbReference>
<evidence type="ECO:0000259" key="11">
    <source>
        <dbReference type="PROSITE" id="PS51755"/>
    </source>
</evidence>
<dbReference type="RefSeq" id="WP_013810674.1">
    <property type="nucleotide sequence ID" value="NC_015565.1"/>
</dbReference>
<dbReference type="FunFam" id="1.10.10.10:FF:000018">
    <property type="entry name" value="DNA-binding response regulator ResD"/>
    <property type="match status" value="1"/>
</dbReference>
<dbReference type="InterPro" id="IPR016032">
    <property type="entry name" value="Sig_transdc_resp-reg_C-effctor"/>
</dbReference>
<dbReference type="STRING" id="868595.Desca_2306"/>
<keyword evidence="3" id="KW-0902">Two-component regulatory system</keyword>
<keyword evidence="5 9" id="KW-0238">DNA-binding</keyword>
<dbReference type="SUPFAM" id="SSF46894">
    <property type="entry name" value="C-terminal effector domain of the bipartite response regulators"/>
    <property type="match status" value="1"/>
</dbReference>
<gene>
    <name evidence="12" type="ordered locus">Desca_2306</name>
</gene>
<dbReference type="SUPFAM" id="SSF52172">
    <property type="entry name" value="CheY-like"/>
    <property type="match status" value="1"/>
</dbReference>
<evidence type="ECO:0000256" key="6">
    <source>
        <dbReference type="ARBA" id="ARBA00023163"/>
    </source>
</evidence>
<sequence>MPKILVVDDEQPIRELVKYNLEREGFEVLLAGDGNTGLDMARTEAPDLIILDIMLPGMDGLSVCRTLHQEPATRAIPIIMLSARGEEVDKVLGLELGADDYITKPFSPRELIARVKARLRRQTTDNAIQETGRIAVGKLIIDQDRFVVSVNGVKQDLTPKEFELLRYLARHPGKVFSRDLLLEQIWGYEYTGDSRTVDVHIRHIRQKLEQIPGAPQFIETVRGVGYRFKEG</sequence>
<evidence type="ECO:0000256" key="3">
    <source>
        <dbReference type="ARBA" id="ARBA00023012"/>
    </source>
</evidence>
<dbReference type="PROSITE" id="PS51755">
    <property type="entry name" value="OMPR_PHOB"/>
    <property type="match status" value="1"/>
</dbReference>
<dbReference type="AlphaFoldDB" id="F6B3B0"/>
<dbReference type="GO" id="GO:0000156">
    <property type="term" value="F:phosphorelay response regulator activity"/>
    <property type="evidence" value="ECO:0007669"/>
    <property type="project" value="TreeGrafter"/>
</dbReference>
<dbReference type="InterPro" id="IPR036388">
    <property type="entry name" value="WH-like_DNA-bd_sf"/>
</dbReference>
<dbReference type="SMART" id="SM00448">
    <property type="entry name" value="REC"/>
    <property type="match status" value="1"/>
</dbReference>
<dbReference type="CDD" id="cd00383">
    <property type="entry name" value="trans_reg_C"/>
    <property type="match status" value="1"/>
</dbReference>
<keyword evidence="2 8" id="KW-0597">Phosphoprotein</keyword>
<evidence type="ECO:0000313" key="12">
    <source>
        <dbReference type="EMBL" id="AEF95141.1"/>
    </source>
</evidence>
<feature type="DNA-binding region" description="OmpR/PhoB-type" evidence="9">
    <location>
        <begin position="131"/>
        <end position="230"/>
    </location>
</feature>
<comment type="function">
    <text evidence="7">May play the central regulatory role in sporulation. It may be an element of the effector pathway responsible for the activation of sporulation genes in response to nutritional stress. Spo0A may act in concert with spo0H (a sigma factor) to control the expression of some genes that are critical to the sporulation process.</text>
</comment>
<dbReference type="KEGG" id="dca:Desca_2306"/>
<dbReference type="InterPro" id="IPR039420">
    <property type="entry name" value="WalR-like"/>
</dbReference>
<protein>
    <recommendedName>
        <fullName evidence="1">Stage 0 sporulation protein A homolog</fullName>
    </recommendedName>
</protein>
<feature type="domain" description="Response regulatory" evidence="10">
    <location>
        <begin position="3"/>
        <end position="119"/>
    </location>
</feature>
<name>F6B3B0_DESCC</name>
<organism evidence="12 13">
    <name type="scientific">Desulfotomaculum nigrificans (strain DSM 14880 / VKM B-2319 / CO-1-SRB)</name>
    <name type="common">Desulfotomaculum carboxydivorans</name>
    <dbReference type="NCBI Taxonomy" id="868595"/>
    <lineage>
        <taxon>Bacteria</taxon>
        <taxon>Bacillati</taxon>
        <taxon>Bacillota</taxon>
        <taxon>Clostridia</taxon>
        <taxon>Eubacteriales</taxon>
        <taxon>Desulfotomaculaceae</taxon>
        <taxon>Desulfotomaculum</taxon>
    </lineage>
</organism>
<feature type="modified residue" description="4-aspartylphosphate" evidence="8">
    <location>
        <position position="52"/>
    </location>
</feature>
<evidence type="ECO:0000256" key="7">
    <source>
        <dbReference type="ARBA" id="ARBA00024867"/>
    </source>
</evidence>
<dbReference type="GO" id="GO:0032993">
    <property type="term" value="C:protein-DNA complex"/>
    <property type="evidence" value="ECO:0007669"/>
    <property type="project" value="TreeGrafter"/>
</dbReference>
<dbReference type="SMART" id="SM00862">
    <property type="entry name" value="Trans_reg_C"/>
    <property type="match status" value="1"/>
</dbReference>
<dbReference type="PROSITE" id="PS50110">
    <property type="entry name" value="RESPONSE_REGULATORY"/>
    <property type="match status" value="1"/>
</dbReference>
<dbReference type="GO" id="GO:0006355">
    <property type="term" value="P:regulation of DNA-templated transcription"/>
    <property type="evidence" value="ECO:0007669"/>
    <property type="project" value="InterPro"/>
</dbReference>
<dbReference type="InterPro" id="IPR001867">
    <property type="entry name" value="OmpR/PhoB-type_DNA-bd"/>
</dbReference>
<evidence type="ECO:0000256" key="5">
    <source>
        <dbReference type="ARBA" id="ARBA00023125"/>
    </source>
</evidence>
<dbReference type="eggNOG" id="COG0745">
    <property type="taxonomic scope" value="Bacteria"/>
</dbReference>
<evidence type="ECO:0000313" key="13">
    <source>
        <dbReference type="Proteomes" id="UP000009226"/>
    </source>
</evidence>
<accession>F6B3B0</accession>
<dbReference type="GO" id="GO:0000976">
    <property type="term" value="F:transcription cis-regulatory region binding"/>
    <property type="evidence" value="ECO:0007669"/>
    <property type="project" value="TreeGrafter"/>
</dbReference>
<reference evidence="12 13" key="1">
    <citation type="submission" date="2011-05" db="EMBL/GenBank/DDBJ databases">
        <title>Complete sequence of Desulfotomaculum carboxydivorans CO-1-SRB.</title>
        <authorList>
            <consortium name="US DOE Joint Genome Institute"/>
            <person name="Lucas S."/>
            <person name="Han J."/>
            <person name="Lapidus A."/>
            <person name="Cheng J.-F."/>
            <person name="Goodwin L."/>
            <person name="Pitluck S."/>
            <person name="Peters L."/>
            <person name="Mikhailova N."/>
            <person name="Lu M."/>
            <person name="Han C."/>
            <person name="Tapia R."/>
            <person name="Land M."/>
            <person name="Hauser L."/>
            <person name="Kyrpides N."/>
            <person name="Ivanova N."/>
            <person name="Pagani I."/>
            <person name="Stams A."/>
            <person name="Plugge C."/>
            <person name="Muyzer G."/>
            <person name="Kuever J."/>
            <person name="Parshina S."/>
            <person name="Ivanova A."/>
            <person name="Nazina T."/>
            <person name="Woyke T."/>
        </authorList>
    </citation>
    <scope>NUCLEOTIDE SEQUENCE [LARGE SCALE GENOMIC DNA]</scope>
    <source>
        <strain evidence="13">DSM 14880 / VKM B-2319 / CO-1-SRB</strain>
    </source>
</reference>
<keyword evidence="4" id="KW-0805">Transcription regulation</keyword>
<dbReference type="Pfam" id="PF00072">
    <property type="entry name" value="Response_reg"/>
    <property type="match status" value="1"/>
</dbReference>
<dbReference type="HOGENOM" id="CLU_000445_30_4_9"/>
<evidence type="ECO:0000259" key="10">
    <source>
        <dbReference type="PROSITE" id="PS50110"/>
    </source>
</evidence>
<dbReference type="FunFam" id="3.40.50.2300:FF:000001">
    <property type="entry name" value="DNA-binding response regulator PhoB"/>
    <property type="match status" value="1"/>
</dbReference>
<dbReference type="Gene3D" id="3.40.50.2300">
    <property type="match status" value="1"/>
</dbReference>
<dbReference type="Gene3D" id="1.10.10.10">
    <property type="entry name" value="Winged helix-like DNA-binding domain superfamily/Winged helix DNA-binding domain"/>
    <property type="match status" value="1"/>
</dbReference>
<evidence type="ECO:0000256" key="8">
    <source>
        <dbReference type="PROSITE-ProRule" id="PRU00169"/>
    </source>
</evidence>
<keyword evidence="13" id="KW-1185">Reference proteome</keyword>
<dbReference type="GO" id="GO:0005829">
    <property type="term" value="C:cytosol"/>
    <property type="evidence" value="ECO:0007669"/>
    <property type="project" value="TreeGrafter"/>
</dbReference>
<feature type="domain" description="OmpR/PhoB-type" evidence="11">
    <location>
        <begin position="131"/>
        <end position="230"/>
    </location>
</feature>
<dbReference type="Gene3D" id="6.10.250.690">
    <property type="match status" value="1"/>
</dbReference>
<evidence type="ECO:0000256" key="2">
    <source>
        <dbReference type="ARBA" id="ARBA00022553"/>
    </source>
</evidence>